<proteinExistence type="predicted"/>
<evidence type="ECO:0000313" key="2">
    <source>
        <dbReference type="Proteomes" id="UP000789525"/>
    </source>
</evidence>
<keyword evidence="2" id="KW-1185">Reference proteome</keyword>
<sequence>MSLKFFDKFSQDFTNLLTDEKYCDLTIEVGKNQNKKTFTAHSAVLHYRSSYFCAILSDTPERKHVTKKIFLPKITPQVFEIALRYFRYIYGGTVELKNADIKTIFDLMIASGDLMLIELSKKLETHLVENEPSWINSHLSYVYQLIFQHNSFKCLEDFCNDNIAKNPNIVFDSEDFTSFQESLLISIIKREDLRIEEVKIWENIILWGVVRNPTLSPNPEKWSGKDCMDLKNTLKHLLPHIRYFQISNADLWEKVKPYKEVLDEQLWNDLIQHRLLPDKPVRSIILPARLAYASEPRTSEPFSTILNDEHLAEISSWIERKSRTSPAMDMFQLILRGSRDGFDPKIFWKNCHGCSNTVTVLKVKGTEEILGGYNPLVWDKTTSGVWMETEKSFVFSLKNLTQNSIVSRVQKNGSNQAVFNASLVDQNRCGPYFGYALCMYTEASDFTRDKRNYCNQAWSSGYEREIRKTCESFSIVDYEVFRVI</sequence>
<organism evidence="1 2">
    <name type="scientific">Acaulospora colombiana</name>
    <dbReference type="NCBI Taxonomy" id="27376"/>
    <lineage>
        <taxon>Eukaryota</taxon>
        <taxon>Fungi</taxon>
        <taxon>Fungi incertae sedis</taxon>
        <taxon>Mucoromycota</taxon>
        <taxon>Glomeromycotina</taxon>
        <taxon>Glomeromycetes</taxon>
        <taxon>Diversisporales</taxon>
        <taxon>Acaulosporaceae</taxon>
        <taxon>Acaulospora</taxon>
    </lineage>
</organism>
<name>A0ACA9L2C1_9GLOM</name>
<evidence type="ECO:0000313" key="1">
    <source>
        <dbReference type="EMBL" id="CAG8506729.1"/>
    </source>
</evidence>
<accession>A0ACA9L2C1</accession>
<dbReference type="Proteomes" id="UP000789525">
    <property type="component" value="Unassembled WGS sequence"/>
</dbReference>
<reference evidence="1" key="1">
    <citation type="submission" date="2021-06" db="EMBL/GenBank/DDBJ databases">
        <authorList>
            <person name="Kallberg Y."/>
            <person name="Tangrot J."/>
            <person name="Rosling A."/>
        </authorList>
    </citation>
    <scope>NUCLEOTIDE SEQUENCE</scope>
    <source>
        <strain evidence="1">CL356</strain>
    </source>
</reference>
<comment type="caution">
    <text evidence="1">The sequence shown here is derived from an EMBL/GenBank/DDBJ whole genome shotgun (WGS) entry which is preliminary data.</text>
</comment>
<gene>
    <name evidence="1" type="ORF">ACOLOM_LOCUS3039</name>
</gene>
<protein>
    <submittedName>
        <fullName evidence="1">15802_t:CDS:1</fullName>
    </submittedName>
</protein>
<dbReference type="EMBL" id="CAJVPT010004325">
    <property type="protein sequence ID" value="CAG8506729.1"/>
    <property type="molecule type" value="Genomic_DNA"/>
</dbReference>